<keyword evidence="1" id="KW-1133">Transmembrane helix</keyword>
<keyword evidence="4" id="KW-1185">Reference proteome</keyword>
<dbReference type="STRING" id="1288385.ERS137968_04698"/>
<dbReference type="Proteomes" id="UP000044625">
    <property type="component" value="Unassembled WGS sequence"/>
</dbReference>
<accession>A0A0T9RHL5</accession>
<evidence type="ECO:0000313" key="5">
    <source>
        <dbReference type="Proteomes" id="UP000045840"/>
    </source>
</evidence>
<evidence type="ECO:0000256" key="1">
    <source>
        <dbReference type="SAM" id="Phobius"/>
    </source>
</evidence>
<name>A0A0T9RHL5_9GAMM</name>
<organism evidence="2 5">
    <name type="scientific">Yersinia pekkanenii</name>
    <dbReference type="NCBI Taxonomy" id="1288385"/>
    <lineage>
        <taxon>Bacteria</taxon>
        <taxon>Pseudomonadati</taxon>
        <taxon>Pseudomonadota</taxon>
        <taxon>Gammaproteobacteria</taxon>
        <taxon>Enterobacterales</taxon>
        <taxon>Yersiniaceae</taxon>
        <taxon>Yersinia</taxon>
    </lineage>
</organism>
<evidence type="ECO:0000313" key="4">
    <source>
        <dbReference type="Proteomes" id="UP000044625"/>
    </source>
</evidence>
<evidence type="ECO:0000313" key="3">
    <source>
        <dbReference type="EMBL" id="CRY69546.1"/>
    </source>
</evidence>
<dbReference type="Proteomes" id="UP000045840">
    <property type="component" value="Unassembled WGS sequence"/>
</dbReference>
<dbReference type="EMBL" id="CWJL01000062">
    <property type="protein sequence ID" value="CRY69546.1"/>
    <property type="molecule type" value="Genomic_DNA"/>
</dbReference>
<reference evidence="5" key="3">
    <citation type="submission" date="2015-03" db="EMBL/GenBank/DDBJ databases">
        <authorList>
            <consortium name="Pathogen Informatics"/>
        </authorList>
    </citation>
    <scope>NUCLEOTIDE SEQUENCE [LARGE SCALE GENOMIC DNA]</scope>
    <source>
        <strain evidence="5">A125KOH2</strain>
    </source>
</reference>
<sequence length="43" mass="4668">MKEYVIPVILVLATVISITVMALFLMGLMGEGIDIGGMTYYLS</sequence>
<dbReference type="RefSeq" id="WP_268872771.1">
    <property type="nucleotide sequence ID" value="NZ_CAWMMU010000062.1"/>
</dbReference>
<dbReference type="AlphaFoldDB" id="A0A0T9RHL5"/>
<reference evidence="2" key="1">
    <citation type="submission" date="2015-03" db="EMBL/GenBank/DDBJ databases">
        <authorList>
            <person name="Murphy D."/>
        </authorList>
    </citation>
    <scope>NUCLEOTIDE SEQUENCE [LARGE SCALE GENOMIC DNA]</scope>
    <source>
        <strain evidence="2">A125KOH2</strain>
    </source>
</reference>
<keyword evidence="1" id="KW-0812">Transmembrane</keyword>
<feature type="transmembrane region" description="Helical" evidence="1">
    <location>
        <begin position="6"/>
        <end position="28"/>
    </location>
</feature>
<proteinExistence type="predicted"/>
<dbReference type="EMBL" id="CQAZ01000083">
    <property type="protein sequence ID" value="CNI63231.1"/>
    <property type="molecule type" value="Genomic_DNA"/>
</dbReference>
<evidence type="ECO:0000313" key="2">
    <source>
        <dbReference type="EMBL" id="CNI63231.1"/>
    </source>
</evidence>
<keyword evidence="1" id="KW-0472">Membrane</keyword>
<reference evidence="3 4" key="2">
    <citation type="submission" date="2015-03" db="EMBL/GenBank/DDBJ databases">
        <authorList>
            <consortium name="Pathogen Informatics"/>
            <person name="Murphy D."/>
        </authorList>
    </citation>
    <scope>NUCLEOTIDE SEQUENCE [LARGE SCALE GENOMIC DNA]</scope>
    <source>
        <strain evidence="4">type strain: CIP110230</strain>
        <strain evidence="3">Type strain: CIP110230</strain>
    </source>
</reference>
<gene>
    <name evidence="2" type="ORF">ERS008529_04549</name>
    <name evidence="3" type="ORF">ERS137968_04698</name>
</gene>
<protein>
    <submittedName>
        <fullName evidence="2">Uncharacterized protein</fullName>
    </submittedName>
</protein>